<reference evidence="3" key="1">
    <citation type="journal article" date="2017" name="Nature">
        <title>The genome of Chenopodium quinoa.</title>
        <authorList>
            <person name="Jarvis D.E."/>
            <person name="Ho Y.S."/>
            <person name="Lightfoot D.J."/>
            <person name="Schmoeckel S.M."/>
            <person name="Li B."/>
            <person name="Borm T.J.A."/>
            <person name="Ohyanagi H."/>
            <person name="Mineta K."/>
            <person name="Michell C.T."/>
            <person name="Saber N."/>
            <person name="Kharbatia N.M."/>
            <person name="Rupper R.R."/>
            <person name="Sharp A.R."/>
            <person name="Dally N."/>
            <person name="Boughton B.A."/>
            <person name="Woo Y.H."/>
            <person name="Gao G."/>
            <person name="Schijlen E.G.W.M."/>
            <person name="Guo X."/>
            <person name="Momin A.A."/>
            <person name="Negrao S."/>
            <person name="Al-Babili S."/>
            <person name="Gehring C."/>
            <person name="Roessner U."/>
            <person name="Jung C."/>
            <person name="Murphy K."/>
            <person name="Arold S.T."/>
            <person name="Gojobori T."/>
            <person name="van der Linden C.G."/>
            <person name="van Loo E.N."/>
            <person name="Jellen E.N."/>
            <person name="Maughan P.J."/>
            <person name="Tester M."/>
        </authorList>
    </citation>
    <scope>NUCLEOTIDE SEQUENCE [LARGE SCALE GENOMIC DNA]</scope>
    <source>
        <strain evidence="3">cv. PI 614886</strain>
    </source>
</reference>
<feature type="compositionally biased region" description="Polar residues" evidence="1">
    <location>
        <begin position="313"/>
        <end position="329"/>
    </location>
</feature>
<dbReference type="PANTHER" id="PTHR47718">
    <property type="entry name" value="OS01G0519700 PROTEIN"/>
    <property type="match status" value="1"/>
</dbReference>
<sequence>MEGNLRKEHFVMSISLLKGKSQDSSTARVKQVDGESERGERRGFTEAKKSKLYLKKVKSDDEAYELYNNYAFKHGFGTRKAKKNFREDKATIRQRFCVCSYAGFKKERKPGDEPKVYQKRNFRTGCKAMIQFDVELDSGLFVVVKHLMDHNHSRVPVSKRHLIRSHRKISQEQFGMLNSLTENGIRVADAVRVLKNQAGGEKNLGFLCSDAYDALASEKRKKFDGCDTKQLLSYFKERKSNEYDFYYDFDVDDKAESGVTPSNVWRLHIIRTFIRLADRAQIDLKSRTVIEEAIDEYTNKIDILLRKDESENQESSNTDCRSTVTQDQGDGNLLEPQGVNEECVPQTEDVNGKQKAVVQVEIKDPIKRRKNGQRNTRPKSTQEKITNKLKGQKIKSWKRKTTRGVSKLKQKAQTTIKVQI</sequence>
<accession>A0A803LL49</accession>
<dbReference type="Proteomes" id="UP000596660">
    <property type="component" value="Unplaced"/>
</dbReference>
<feature type="domain" description="FAR1" evidence="2">
    <location>
        <begin position="66"/>
        <end position="153"/>
    </location>
</feature>
<name>A0A803LL49_CHEQI</name>
<organism evidence="3 4">
    <name type="scientific">Chenopodium quinoa</name>
    <name type="common">Quinoa</name>
    <dbReference type="NCBI Taxonomy" id="63459"/>
    <lineage>
        <taxon>Eukaryota</taxon>
        <taxon>Viridiplantae</taxon>
        <taxon>Streptophyta</taxon>
        <taxon>Embryophyta</taxon>
        <taxon>Tracheophyta</taxon>
        <taxon>Spermatophyta</taxon>
        <taxon>Magnoliopsida</taxon>
        <taxon>eudicotyledons</taxon>
        <taxon>Gunneridae</taxon>
        <taxon>Pentapetalae</taxon>
        <taxon>Caryophyllales</taxon>
        <taxon>Chenopodiaceae</taxon>
        <taxon>Chenopodioideae</taxon>
        <taxon>Atripliceae</taxon>
        <taxon>Chenopodium</taxon>
    </lineage>
</organism>
<proteinExistence type="predicted"/>
<dbReference type="Gramene" id="AUR62014696-RA">
    <property type="protein sequence ID" value="AUR62014696-RA:cds"/>
    <property type="gene ID" value="AUR62014696"/>
</dbReference>
<feature type="region of interest" description="Disordered" evidence="1">
    <location>
        <begin position="19"/>
        <end position="43"/>
    </location>
</feature>
<dbReference type="EnsemblPlants" id="AUR62014696-RA">
    <property type="protein sequence ID" value="AUR62014696-RA:cds"/>
    <property type="gene ID" value="AUR62014696"/>
</dbReference>
<reference evidence="3" key="2">
    <citation type="submission" date="2021-03" db="UniProtKB">
        <authorList>
            <consortium name="EnsemblPlants"/>
        </authorList>
    </citation>
    <scope>IDENTIFICATION</scope>
</reference>
<evidence type="ECO:0000256" key="1">
    <source>
        <dbReference type="SAM" id="MobiDB-lite"/>
    </source>
</evidence>
<evidence type="ECO:0000313" key="3">
    <source>
        <dbReference type="EnsemblPlants" id="AUR62014696-RA:cds"/>
    </source>
</evidence>
<feature type="region of interest" description="Disordered" evidence="1">
    <location>
        <begin position="308"/>
        <end position="337"/>
    </location>
</feature>
<keyword evidence="4" id="KW-1185">Reference proteome</keyword>
<evidence type="ECO:0000259" key="2">
    <source>
        <dbReference type="Pfam" id="PF03101"/>
    </source>
</evidence>
<feature type="compositionally biased region" description="Basic and acidic residues" evidence="1">
    <location>
        <begin position="30"/>
        <end position="43"/>
    </location>
</feature>
<dbReference type="Pfam" id="PF03101">
    <property type="entry name" value="FAR1"/>
    <property type="match status" value="1"/>
</dbReference>
<dbReference type="PANTHER" id="PTHR47718:SF17">
    <property type="entry name" value="PROTEIN FAR1-RELATED SEQUENCE 5-LIKE"/>
    <property type="match status" value="1"/>
</dbReference>
<evidence type="ECO:0000313" key="4">
    <source>
        <dbReference type="Proteomes" id="UP000596660"/>
    </source>
</evidence>
<dbReference type="AlphaFoldDB" id="A0A803LL49"/>
<protein>
    <recommendedName>
        <fullName evidence="2">FAR1 domain-containing protein</fullName>
    </recommendedName>
</protein>
<dbReference type="InterPro" id="IPR004330">
    <property type="entry name" value="FAR1_DNA_bnd_dom"/>
</dbReference>